<feature type="compositionally biased region" description="Polar residues" evidence="1">
    <location>
        <begin position="218"/>
        <end position="228"/>
    </location>
</feature>
<dbReference type="PANTHER" id="PTHR41142">
    <property type="entry name" value="SI:DKEY-16J16.4"/>
    <property type="match status" value="1"/>
</dbReference>
<feature type="region of interest" description="Disordered" evidence="1">
    <location>
        <begin position="218"/>
        <end position="244"/>
    </location>
</feature>
<dbReference type="PANTHER" id="PTHR41142:SF1">
    <property type="entry name" value="SI:DKEY-16J16.4"/>
    <property type="match status" value="1"/>
</dbReference>
<dbReference type="AlphaFoldDB" id="A0A2S2NFN6"/>
<organism evidence="3">
    <name type="scientific">Schizaphis graminum</name>
    <name type="common">Green bug aphid</name>
    <dbReference type="NCBI Taxonomy" id="13262"/>
    <lineage>
        <taxon>Eukaryota</taxon>
        <taxon>Metazoa</taxon>
        <taxon>Ecdysozoa</taxon>
        <taxon>Arthropoda</taxon>
        <taxon>Hexapoda</taxon>
        <taxon>Insecta</taxon>
        <taxon>Pterygota</taxon>
        <taxon>Neoptera</taxon>
        <taxon>Paraneoptera</taxon>
        <taxon>Hemiptera</taxon>
        <taxon>Sternorrhyncha</taxon>
        <taxon>Aphidomorpha</taxon>
        <taxon>Aphidoidea</taxon>
        <taxon>Aphididae</taxon>
        <taxon>Aphidini</taxon>
        <taxon>Schizaphis</taxon>
    </lineage>
</organism>
<evidence type="ECO:0000259" key="2">
    <source>
        <dbReference type="Pfam" id="PF16470"/>
    </source>
</evidence>
<feature type="region of interest" description="Disordered" evidence="1">
    <location>
        <begin position="484"/>
        <end position="532"/>
    </location>
</feature>
<feature type="region of interest" description="Disordered" evidence="1">
    <location>
        <begin position="436"/>
        <end position="462"/>
    </location>
</feature>
<name>A0A2S2NFN6_SCHGA</name>
<dbReference type="EMBL" id="GGMR01003346">
    <property type="protein sequence ID" value="MBY15965.1"/>
    <property type="molecule type" value="Transcribed_RNA"/>
</dbReference>
<feature type="region of interest" description="Disordered" evidence="1">
    <location>
        <begin position="1"/>
        <end position="103"/>
    </location>
</feature>
<sequence>MMLKFVTHKLKTHSLEDHRRPSKLKTVDHDSGTESDDEHSPDREPKSTKQGVPESTRLMENIGSEDMVGDMEPTRSSSSGRSSVATPGPSPYFLDSALPSDCDQHSSEEELEVINSNPEALLQVELPTPDPDEANSCGVPENSVAPLARKRCRSASEAGCGNTIAVSWSGSSDDEVQGLMSTRPTPLKFCASPPSHVHKPGQCTISSSPPLKLVHLSPRQSVSLPNSSPRKRHRQRHHPTRNVQRPCLDFEKMQQFIMAKSLSIIFVSFIFSTSVSFGEDACSHYEDKDCVHPNILKNGHFINQWTVYLPGMTKSEAKQLLEENGFDYLGQIMDGVDLHLVTKKGTQEKHALPNERIIELLKQHEKVHSVAQKHVLDNSQEQVINIINEDRVHFESLDPNTIILNDGWDNLDRITAFEAAEAEAEAAAVASIGAMKPAADGGNRKKKRRGKNHAIMSNPKGSVKTDLLKEDLLRAGLSTGRLAYEEPSIEEVSDKDALNEDALDEDDLDEDALNEESSVEEEQSVDETKKRN</sequence>
<dbReference type="InterPro" id="IPR032815">
    <property type="entry name" value="S8_pro-domain"/>
</dbReference>
<accession>A0A2S2NFN6</accession>
<feature type="compositionally biased region" description="Basic residues" evidence="1">
    <location>
        <begin position="229"/>
        <end position="240"/>
    </location>
</feature>
<evidence type="ECO:0000256" key="1">
    <source>
        <dbReference type="SAM" id="MobiDB-lite"/>
    </source>
</evidence>
<evidence type="ECO:0000313" key="3">
    <source>
        <dbReference type="EMBL" id="MBY15965.1"/>
    </source>
</evidence>
<feature type="compositionally biased region" description="Basic and acidic residues" evidence="1">
    <location>
        <begin position="13"/>
        <end position="47"/>
    </location>
</feature>
<dbReference type="InterPro" id="IPR038466">
    <property type="entry name" value="S8_pro-domain_sf"/>
</dbReference>
<proteinExistence type="predicted"/>
<gene>
    <name evidence="3" type="ORF">g.161152</name>
</gene>
<protein>
    <recommendedName>
        <fullName evidence="2">Peptidase S8 pro-domain domain-containing protein</fullName>
    </recommendedName>
</protein>
<dbReference type="Gene3D" id="3.30.70.850">
    <property type="entry name" value="Peptidase S8, pro-domain"/>
    <property type="match status" value="1"/>
</dbReference>
<reference evidence="3" key="1">
    <citation type="submission" date="2018-04" db="EMBL/GenBank/DDBJ databases">
        <title>Transcriptome of Schizaphis graminum biotype I.</title>
        <authorList>
            <person name="Scully E.D."/>
            <person name="Geib S.M."/>
            <person name="Palmer N.A."/>
            <person name="Koch K."/>
            <person name="Bradshaw J."/>
            <person name="Heng-Moss T."/>
            <person name="Sarath G."/>
        </authorList>
    </citation>
    <scope>NUCLEOTIDE SEQUENCE</scope>
</reference>
<dbReference type="Pfam" id="PF16470">
    <property type="entry name" value="S8_pro-domain"/>
    <property type="match status" value="1"/>
</dbReference>
<feature type="compositionally biased region" description="Basic residues" evidence="1">
    <location>
        <begin position="1"/>
        <end position="12"/>
    </location>
</feature>
<feature type="domain" description="Peptidase S8 pro-domain" evidence="2">
    <location>
        <begin position="304"/>
        <end position="379"/>
    </location>
</feature>
<dbReference type="SUPFAM" id="SSF54897">
    <property type="entry name" value="Protease propeptides/inhibitors"/>
    <property type="match status" value="1"/>
</dbReference>
<feature type="compositionally biased region" description="Acidic residues" evidence="1">
    <location>
        <begin position="499"/>
        <end position="525"/>
    </location>
</feature>